<comment type="caution">
    <text evidence="3">The sequence shown here is derived from an EMBL/GenBank/DDBJ whole genome shotgun (WGS) entry which is preliminary data.</text>
</comment>
<dbReference type="Proteomes" id="UP000236641">
    <property type="component" value="Unassembled WGS sequence"/>
</dbReference>
<dbReference type="InterPro" id="IPR005184">
    <property type="entry name" value="DUF306_Meta_HslJ"/>
</dbReference>
<evidence type="ECO:0000259" key="2">
    <source>
        <dbReference type="Pfam" id="PF03724"/>
    </source>
</evidence>
<name>A0A2K1E1B4_9FLAO</name>
<feature type="domain" description="DUF306" evidence="2">
    <location>
        <begin position="28"/>
        <end position="136"/>
    </location>
</feature>
<dbReference type="PROSITE" id="PS51257">
    <property type="entry name" value="PROKAR_LIPOPROTEIN"/>
    <property type="match status" value="1"/>
</dbReference>
<evidence type="ECO:0000256" key="1">
    <source>
        <dbReference type="SAM" id="SignalP"/>
    </source>
</evidence>
<reference evidence="3 4" key="1">
    <citation type="submission" date="2018-01" db="EMBL/GenBank/DDBJ databases">
        <title>The draft genome of Hanstruepera neustonica JCM19743.</title>
        <authorList>
            <person name="He R.-H."/>
            <person name="Du Z.-J."/>
        </authorList>
    </citation>
    <scope>NUCLEOTIDE SEQUENCE [LARGE SCALE GENOMIC DNA]</scope>
    <source>
        <strain evidence="3 4">JCM19743</strain>
    </source>
</reference>
<dbReference type="Pfam" id="PF03724">
    <property type="entry name" value="META"/>
    <property type="match status" value="1"/>
</dbReference>
<keyword evidence="1" id="KW-0732">Signal</keyword>
<keyword evidence="4" id="KW-1185">Reference proteome</keyword>
<organism evidence="3 4">
    <name type="scientific">Hanstruepera neustonica</name>
    <dbReference type="NCBI Taxonomy" id="1445657"/>
    <lineage>
        <taxon>Bacteria</taxon>
        <taxon>Pseudomonadati</taxon>
        <taxon>Bacteroidota</taxon>
        <taxon>Flavobacteriia</taxon>
        <taxon>Flavobacteriales</taxon>
        <taxon>Flavobacteriaceae</taxon>
        <taxon>Hanstruepera</taxon>
    </lineage>
</organism>
<sequence>MKTIQLIFVSILCMTLGSCNQNAKTNNKELYDVTWELEYISGPRIAFEGLYPDRKPQITFNQETKKVTGNNSCNGYSADYTLEGNAISFGEPGPSTLMYCGEGENVFLKTMKQITKFTVTDGKLNLMLDDVTMMRFHKID</sequence>
<accession>A0A2K1E1B4</accession>
<dbReference type="RefSeq" id="WP_103051329.1">
    <property type="nucleotide sequence ID" value="NZ_POWF01000002.1"/>
</dbReference>
<dbReference type="PANTHER" id="PTHR35535">
    <property type="entry name" value="HEAT SHOCK PROTEIN HSLJ"/>
    <property type="match status" value="1"/>
</dbReference>
<protein>
    <submittedName>
        <fullName evidence="3">META domain-containing protein</fullName>
    </submittedName>
</protein>
<proteinExistence type="predicted"/>
<dbReference type="PANTHER" id="PTHR35535:SF2">
    <property type="entry name" value="DUF306 DOMAIN-CONTAINING PROTEIN"/>
    <property type="match status" value="1"/>
</dbReference>
<feature type="signal peptide" evidence="1">
    <location>
        <begin position="1"/>
        <end position="23"/>
    </location>
</feature>
<dbReference type="Gene3D" id="2.40.128.270">
    <property type="match status" value="1"/>
</dbReference>
<gene>
    <name evidence="3" type="ORF">C1T31_04650</name>
</gene>
<feature type="chain" id="PRO_5014431226" evidence="1">
    <location>
        <begin position="24"/>
        <end position="140"/>
    </location>
</feature>
<evidence type="ECO:0000313" key="4">
    <source>
        <dbReference type="Proteomes" id="UP000236641"/>
    </source>
</evidence>
<dbReference type="AlphaFoldDB" id="A0A2K1E1B4"/>
<dbReference type="InterPro" id="IPR038670">
    <property type="entry name" value="HslJ-like_sf"/>
</dbReference>
<dbReference type="EMBL" id="POWF01000002">
    <property type="protein sequence ID" value="PNQ74053.1"/>
    <property type="molecule type" value="Genomic_DNA"/>
</dbReference>
<dbReference type="OrthoDB" id="880459at2"/>
<dbReference type="InterPro" id="IPR053147">
    <property type="entry name" value="Hsp_HslJ-like"/>
</dbReference>
<evidence type="ECO:0000313" key="3">
    <source>
        <dbReference type="EMBL" id="PNQ74053.1"/>
    </source>
</evidence>